<dbReference type="SUPFAM" id="SSF52402">
    <property type="entry name" value="Adenine nucleotide alpha hydrolases-like"/>
    <property type="match status" value="1"/>
</dbReference>
<reference evidence="9" key="1">
    <citation type="submission" date="2020-01" db="EMBL/GenBank/DDBJ databases">
        <authorList>
            <person name="Meier V. D."/>
            <person name="Meier V D."/>
        </authorList>
    </citation>
    <scope>NUCLEOTIDE SEQUENCE</scope>
    <source>
        <strain evidence="8">HLG_WM_MAG_01</strain>
        <strain evidence="9">HLG_WM_MAG_02</strain>
    </source>
</reference>
<dbReference type="PANTHER" id="PTHR43033:SF1">
    <property type="entry name" value="TRNA(ILE)-LYSIDINE SYNTHASE-RELATED"/>
    <property type="match status" value="1"/>
</dbReference>
<evidence type="ECO:0000256" key="6">
    <source>
        <dbReference type="HAMAP-Rule" id="MF_01161"/>
    </source>
</evidence>
<evidence type="ECO:0000313" key="8">
    <source>
        <dbReference type="EMBL" id="CAA6816102.1"/>
    </source>
</evidence>
<protein>
    <recommendedName>
        <fullName evidence="6">tRNA(Ile)-lysidine synthase</fullName>
        <ecNumber evidence="6">6.3.4.19</ecNumber>
    </recommendedName>
    <alternativeName>
        <fullName evidence="6">tRNA(Ile)-2-lysyl-cytidine synthase</fullName>
    </alternativeName>
    <alternativeName>
        <fullName evidence="6">tRNA(Ile)-lysidine synthetase</fullName>
    </alternativeName>
</protein>
<keyword evidence="2 6" id="KW-0819">tRNA processing</keyword>
<evidence type="ECO:0000256" key="4">
    <source>
        <dbReference type="ARBA" id="ARBA00022840"/>
    </source>
</evidence>
<gene>
    <name evidence="6" type="primary">tilS</name>
    <name evidence="9" type="ORF">HELGO_WM21923</name>
    <name evidence="8" type="ORF">HELGO_WM37694</name>
</gene>
<evidence type="ECO:0000256" key="1">
    <source>
        <dbReference type="ARBA" id="ARBA00022598"/>
    </source>
</evidence>
<evidence type="ECO:0000259" key="7">
    <source>
        <dbReference type="Pfam" id="PF01171"/>
    </source>
</evidence>
<dbReference type="HAMAP" id="MF_01161">
    <property type="entry name" value="tRNA_Ile_lys_synt"/>
    <property type="match status" value="1"/>
</dbReference>
<dbReference type="PANTHER" id="PTHR43033">
    <property type="entry name" value="TRNA(ILE)-LYSIDINE SYNTHASE-RELATED"/>
    <property type="match status" value="1"/>
</dbReference>
<dbReference type="NCBIfam" id="TIGR02432">
    <property type="entry name" value="lysidine_TilS_N"/>
    <property type="match status" value="1"/>
</dbReference>
<evidence type="ECO:0000256" key="2">
    <source>
        <dbReference type="ARBA" id="ARBA00022694"/>
    </source>
</evidence>
<dbReference type="InterPro" id="IPR012094">
    <property type="entry name" value="tRNA_Ile_lys_synt"/>
</dbReference>
<evidence type="ECO:0000313" key="9">
    <source>
        <dbReference type="EMBL" id="CAA6823107.1"/>
    </source>
</evidence>
<keyword evidence="4" id="KW-0067">ATP-binding</keyword>
<dbReference type="AlphaFoldDB" id="A0A6S6TY82"/>
<dbReference type="EC" id="6.3.4.19" evidence="6"/>
<evidence type="ECO:0000256" key="5">
    <source>
        <dbReference type="ARBA" id="ARBA00048539"/>
    </source>
</evidence>
<comment type="function">
    <text evidence="6">Ligates lysine onto the cytidine present at position 34 of the AUA codon-specific tRNA(Ile) that contains the anticodon CAU, in an ATP-dependent manner. Cytidine is converted to lysidine, thus changing the amino acid specificity of the tRNA from methionine to isoleucine.</text>
</comment>
<dbReference type="InterPro" id="IPR012795">
    <property type="entry name" value="tRNA_Ile_lys_synt_N"/>
</dbReference>
<keyword evidence="1 6" id="KW-0436">Ligase</keyword>
<dbReference type="CDD" id="cd01992">
    <property type="entry name" value="TilS_N"/>
    <property type="match status" value="1"/>
</dbReference>
<dbReference type="GO" id="GO:0005524">
    <property type="term" value="F:ATP binding"/>
    <property type="evidence" value="ECO:0007669"/>
    <property type="project" value="UniProtKB-KW"/>
</dbReference>
<dbReference type="InterPro" id="IPR011063">
    <property type="entry name" value="TilS/TtcA_N"/>
</dbReference>
<comment type="subcellular location">
    <subcellularLocation>
        <location evidence="6">Cytoplasm</location>
    </subcellularLocation>
</comment>
<comment type="catalytic activity">
    <reaction evidence="5 6">
        <text>cytidine(34) in tRNA(Ile2) + L-lysine + ATP = lysidine(34) in tRNA(Ile2) + AMP + diphosphate + H(+)</text>
        <dbReference type="Rhea" id="RHEA:43744"/>
        <dbReference type="Rhea" id="RHEA-COMP:10625"/>
        <dbReference type="Rhea" id="RHEA-COMP:10670"/>
        <dbReference type="ChEBI" id="CHEBI:15378"/>
        <dbReference type="ChEBI" id="CHEBI:30616"/>
        <dbReference type="ChEBI" id="CHEBI:32551"/>
        <dbReference type="ChEBI" id="CHEBI:33019"/>
        <dbReference type="ChEBI" id="CHEBI:82748"/>
        <dbReference type="ChEBI" id="CHEBI:83665"/>
        <dbReference type="ChEBI" id="CHEBI:456215"/>
        <dbReference type="EC" id="6.3.4.19"/>
    </reaction>
</comment>
<dbReference type="EMBL" id="CACVAZ010000160">
    <property type="protein sequence ID" value="CAA6823107.1"/>
    <property type="molecule type" value="Genomic_DNA"/>
</dbReference>
<dbReference type="Pfam" id="PF01171">
    <property type="entry name" value="ATP_bind_3"/>
    <property type="match status" value="1"/>
</dbReference>
<dbReference type="InterPro" id="IPR014729">
    <property type="entry name" value="Rossmann-like_a/b/a_fold"/>
</dbReference>
<keyword evidence="3" id="KW-0547">Nucleotide-binding</keyword>
<feature type="domain" description="tRNA(Ile)-lysidine/2-thiocytidine synthase N-terminal" evidence="7">
    <location>
        <begin position="20"/>
        <end position="191"/>
    </location>
</feature>
<dbReference type="GO" id="GO:0005737">
    <property type="term" value="C:cytoplasm"/>
    <property type="evidence" value="ECO:0007669"/>
    <property type="project" value="UniProtKB-SubCell"/>
</dbReference>
<proteinExistence type="inferred from homology"/>
<sequence length="329" mass="39049">MEPLLKLSKKTLSPLEGKKNLLAFSAGVDSSALFFLLIQHNILFDIALVNYNLREESKEEEVYALHLAQKHTLKAHIKQAPYFKNNFEKNARDFRYAFFDELMTNYDNLLTAHQLNDQLEWFLMRLSKGAGTSELLGLEAISRRKEYRVIRPLLQQAKDELENYLKKNNHKYFIDASNTDEKYERNRFRKNFSDKLIEDYKEGIKRSFGYLKKDKKVLARGVEELFHEKEFYVLSYTEEHQIVRLVDKYLKKLGYLLSGQQRVELKKETSLVFGGLWAVEIEAKNIFIAPYKNITMPKTFKEECRKRKIPSKIRKYLYEEEIEIRFLGI</sequence>
<keyword evidence="6" id="KW-0963">Cytoplasm</keyword>
<organism evidence="9">
    <name type="scientific">uncultured Sulfurovum sp</name>
    <dbReference type="NCBI Taxonomy" id="269237"/>
    <lineage>
        <taxon>Bacteria</taxon>
        <taxon>Pseudomonadati</taxon>
        <taxon>Campylobacterota</taxon>
        <taxon>Epsilonproteobacteria</taxon>
        <taxon>Campylobacterales</taxon>
        <taxon>Sulfurovaceae</taxon>
        <taxon>Sulfurovum</taxon>
        <taxon>environmental samples</taxon>
    </lineage>
</organism>
<name>A0A6S6TY82_9BACT</name>
<dbReference type="EMBL" id="CACVAS010000075">
    <property type="protein sequence ID" value="CAA6816102.1"/>
    <property type="molecule type" value="Genomic_DNA"/>
</dbReference>
<comment type="similarity">
    <text evidence="6">Belongs to the tRNA(Ile)-lysidine synthase family.</text>
</comment>
<dbReference type="GO" id="GO:0006400">
    <property type="term" value="P:tRNA modification"/>
    <property type="evidence" value="ECO:0007669"/>
    <property type="project" value="UniProtKB-UniRule"/>
</dbReference>
<evidence type="ECO:0000256" key="3">
    <source>
        <dbReference type="ARBA" id="ARBA00022741"/>
    </source>
</evidence>
<dbReference type="Gene3D" id="3.40.50.620">
    <property type="entry name" value="HUPs"/>
    <property type="match status" value="1"/>
</dbReference>
<comment type="caution">
    <text evidence="6">Lacks conserved residue(s) required for the propagation of feature annotation.</text>
</comment>
<dbReference type="GO" id="GO:0032267">
    <property type="term" value="F:tRNA(Ile)-lysidine synthase activity"/>
    <property type="evidence" value="ECO:0007669"/>
    <property type="project" value="UniProtKB-EC"/>
</dbReference>
<accession>A0A6S6TY82</accession>